<dbReference type="AlphaFoldDB" id="A0A453CCW7"/>
<keyword evidence="3" id="KW-1185">Reference proteome</keyword>
<reference evidence="2" key="5">
    <citation type="journal article" date="2021" name="G3 (Bethesda)">
        <title>Aegilops tauschii genome assembly Aet v5.0 features greater sequence contiguity and improved annotation.</title>
        <authorList>
            <person name="Wang L."/>
            <person name="Zhu T."/>
            <person name="Rodriguez J.C."/>
            <person name="Deal K.R."/>
            <person name="Dubcovsky J."/>
            <person name="McGuire P.E."/>
            <person name="Lux T."/>
            <person name="Spannagl M."/>
            <person name="Mayer K.F.X."/>
            <person name="Baldrich P."/>
            <person name="Meyers B.C."/>
            <person name="Huo N."/>
            <person name="Gu Y.Q."/>
            <person name="Zhou H."/>
            <person name="Devos K.M."/>
            <person name="Bennetzen J.L."/>
            <person name="Unver T."/>
            <person name="Budak H."/>
            <person name="Gulick P.J."/>
            <person name="Galiba G."/>
            <person name="Kalapos B."/>
            <person name="Nelson D.R."/>
            <person name="Li P."/>
            <person name="You F.M."/>
            <person name="Luo M.C."/>
            <person name="Dvorak J."/>
        </authorList>
    </citation>
    <scope>NUCLEOTIDE SEQUENCE [LARGE SCALE GENOMIC DNA]</scope>
    <source>
        <strain evidence="2">cv. AL8/78</strain>
    </source>
</reference>
<proteinExistence type="predicted"/>
<name>A0A453CCW7_AEGTS</name>
<dbReference type="Gramene" id="AET2Gv20805900.1">
    <property type="protein sequence ID" value="AET2Gv20805900.1"/>
    <property type="gene ID" value="AET2Gv20805900"/>
</dbReference>
<accession>A0A453CCW7</accession>
<dbReference type="EnsemblPlants" id="AET2Gv20805900.1">
    <property type="protein sequence ID" value="AET2Gv20805900.1"/>
    <property type="gene ID" value="AET2Gv20805900"/>
</dbReference>
<organism evidence="2 3">
    <name type="scientific">Aegilops tauschii subsp. strangulata</name>
    <name type="common">Goatgrass</name>
    <dbReference type="NCBI Taxonomy" id="200361"/>
    <lineage>
        <taxon>Eukaryota</taxon>
        <taxon>Viridiplantae</taxon>
        <taxon>Streptophyta</taxon>
        <taxon>Embryophyta</taxon>
        <taxon>Tracheophyta</taxon>
        <taxon>Spermatophyta</taxon>
        <taxon>Magnoliopsida</taxon>
        <taxon>Liliopsida</taxon>
        <taxon>Poales</taxon>
        <taxon>Poaceae</taxon>
        <taxon>BOP clade</taxon>
        <taxon>Pooideae</taxon>
        <taxon>Triticodae</taxon>
        <taxon>Triticeae</taxon>
        <taxon>Triticinae</taxon>
        <taxon>Aegilops</taxon>
    </lineage>
</organism>
<reference evidence="3" key="2">
    <citation type="journal article" date="2017" name="Nat. Plants">
        <title>The Aegilops tauschii genome reveals multiple impacts of transposons.</title>
        <authorList>
            <person name="Zhao G."/>
            <person name="Zou C."/>
            <person name="Li K."/>
            <person name="Wang K."/>
            <person name="Li T."/>
            <person name="Gao L."/>
            <person name="Zhang X."/>
            <person name="Wang H."/>
            <person name="Yang Z."/>
            <person name="Liu X."/>
            <person name="Jiang W."/>
            <person name="Mao L."/>
            <person name="Kong X."/>
            <person name="Jiao Y."/>
            <person name="Jia J."/>
        </authorList>
    </citation>
    <scope>NUCLEOTIDE SEQUENCE [LARGE SCALE GENOMIC DNA]</scope>
    <source>
        <strain evidence="3">cv. AL8/78</strain>
    </source>
</reference>
<feature type="region of interest" description="Disordered" evidence="1">
    <location>
        <begin position="9"/>
        <end position="118"/>
    </location>
</feature>
<evidence type="ECO:0000313" key="2">
    <source>
        <dbReference type="EnsemblPlants" id="AET2Gv20805900.1"/>
    </source>
</evidence>
<sequence length="155" mass="17112">LRMARIRVLPTVRPQYHTSRPQQHRETCKHKRQQSVHPQYVRYSTTPFGARNKSHGKCESSHHHSTASHLPVKRDGPPADADAPTTRPIFSPSLLTSPSAPRIDASPPPPSPTSRTESTHTLLLLLRTTIIITASSSSAPPAETGTPIIPRPWHP</sequence>
<reference evidence="2" key="3">
    <citation type="journal article" date="2017" name="Nature">
        <title>Genome sequence of the progenitor of the wheat D genome Aegilops tauschii.</title>
        <authorList>
            <person name="Luo M.C."/>
            <person name="Gu Y.Q."/>
            <person name="Puiu D."/>
            <person name="Wang H."/>
            <person name="Twardziok S.O."/>
            <person name="Deal K.R."/>
            <person name="Huo N."/>
            <person name="Zhu T."/>
            <person name="Wang L."/>
            <person name="Wang Y."/>
            <person name="McGuire P.E."/>
            <person name="Liu S."/>
            <person name="Long H."/>
            <person name="Ramasamy R.K."/>
            <person name="Rodriguez J.C."/>
            <person name="Van S.L."/>
            <person name="Yuan L."/>
            <person name="Wang Z."/>
            <person name="Xia Z."/>
            <person name="Xiao L."/>
            <person name="Anderson O.D."/>
            <person name="Ouyang S."/>
            <person name="Liang Y."/>
            <person name="Zimin A.V."/>
            <person name="Pertea G."/>
            <person name="Qi P."/>
            <person name="Bennetzen J.L."/>
            <person name="Dai X."/>
            <person name="Dawson M.W."/>
            <person name="Muller H.G."/>
            <person name="Kugler K."/>
            <person name="Rivarola-Duarte L."/>
            <person name="Spannagl M."/>
            <person name="Mayer K.F.X."/>
            <person name="Lu F.H."/>
            <person name="Bevan M.W."/>
            <person name="Leroy P."/>
            <person name="Li P."/>
            <person name="You F.M."/>
            <person name="Sun Q."/>
            <person name="Liu Z."/>
            <person name="Lyons E."/>
            <person name="Wicker T."/>
            <person name="Salzberg S.L."/>
            <person name="Devos K.M."/>
            <person name="Dvorak J."/>
        </authorList>
    </citation>
    <scope>NUCLEOTIDE SEQUENCE [LARGE SCALE GENOMIC DNA]</scope>
    <source>
        <strain evidence="2">cv. AL8/78</strain>
    </source>
</reference>
<evidence type="ECO:0000256" key="1">
    <source>
        <dbReference type="SAM" id="MobiDB-lite"/>
    </source>
</evidence>
<dbReference type="Proteomes" id="UP000015105">
    <property type="component" value="Chromosome 2D"/>
</dbReference>
<reference evidence="3" key="1">
    <citation type="journal article" date="2014" name="Science">
        <title>Ancient hybridizations among the ancestral genomes of bread wheat.</title>
        <authorList>
            <consortium name="International Wheat Genome Sequencing Consortium,"/>
            <person name="Marcussen T."/>
            <person name="Sandve S.R."/>
            <person name="Heier L."/>
            <person name="Spannagl M."/>
            <person name="Pfeifer M."/>
            <person name="Jakobsen K.S."/>
            <person name="Wulff B.B."/>
            <person name="Steuernagel B."/>
            <person name="Mayer K.F."/>
            <person name="Olsen O.A."/>
        </authorList>
    </citation>
    <scope>NUCLEOTIDE SEQUENCE [LARGE SCALE GENOMIC DNA]</scope>
    <source>
        <strain evidence="3">cv. AL8/78</strain>
    </source>
</reference>
<evidence type="ECO:0000313" key="3">
    <source>
        <dbReference type="Proteomes" id="UP000015105"/>
    </source>
</evidence>
<reference evidence="2" key="4">
    <citation type="submission" date="2019-03" db="UniProtKB">
        <authorList>
            <consortium name="EnsemblPlants"/>
        </authorList>
    </citation>
    <scope>IDENTIFICATION</scope>
</reference>
<protein>
    <submittedName>
        <fullName evidence="2">Uncharacterized protein</fullName>
    </submittedName>
</protein>
<feature type="region of interest" description="Disordered" evidence="1">
    <location>
        <begin position="135"/>
        <end position="155"/>
    </location>
</feature>
<feature type="compositionally biased region" description="Low complexity" evidence="1">
    <location>
        <begin position="135"/>
        <end position="147"/>
    </location>
</feature>